<dbReference type="InterPro" id="IPR003593">
    <property type="entry name" value="AAA+_ATPase"/>
</dbReference>
<gene>
    <name evidence="7" type="primary">gsiA_11</name>
    <name evidence="6" type="ORF">J5A53_01710</name>
    <name evidence="7" type="ORF">NCTC12967_02746</name>
</gene>
<dbReference type="EMBL" id="LR134406">
    <property type="protein sequence ID" value="VEH71426.1"/>
    <property type="molecule type" value="Genomic_DNA"/>
</dbReference>
<dbReference type="GO" id="GO:0016887">
    <property type="term" value="F:ATP hydrolysis activity"/>
    <property type="evidence" value="ECO:0007669"/>
    <property type="project" value="InterPro"/>
</dbReference>
<evidence type="ECO:0000259" key="5">
    <source>
        <dbReference type="PROSITE" id="PS50893"/>
    </source>
</evidence>
<keyword evidence="2" id="KW-0813">Transport</keyword>
<reference evidence="6" key="2">
    <citation type="submission" date="2021-03" db="EMBL/GenBank/DDBJ databases">
        <title>Human Oral Microbial Genomes.</title>
        <authorList>
            <person name="Johnston C.D."/>
            <person name="Chen T."/>
            <person name="Dewhirst F.E."/>
        </authorList>
    </citation>
    <scope>NUCLEOTIDE SEQUENCE</scope>
    <source>
        <strain evidence="6">F0714</strain>
    </source>
</reference>
<dbReference type="GO" id="GO:0055085">
    <property type="term" value="P:transmembrane transport"/>
    <property type="evidence" value="ECO:0007669"/>
    <property type="project" value="UniProtKB-ARBA"/>
</dbReference>
<evidence type="ECO:0000313" key="8">
    <source>
        <dbReference type="Proteomes" id="UP000273044"/>
    </source>
</evidence>
<reference evidence="7 8" key="1">
    <citation type="submission" date="2018-12" db="EMBL/GenBank/DDBJ databases">
        <authorList>
            <consortium name="Pathogen Informatics"/>
        </authorList>
    </citation>
    <scope>NUCLEOTIDE SEQUENCE [LARGE SCALE GENOMIC DNA]</scope>
    <source>
        <strain evidence="7 8">NCTC12967</strain>
    </source>
</reference>
<dbReference type="GeneID" id="64408168"/>
<keyword evidence="7" id="KW-0378">Hydrolase</keyword>
<dbReference type="GO" id="GO:0015833">
    <property type="term" value="P:peptide transport"/>
    <property type="evidence" value="ECO:0007669"/>
    <property type="project" value="InterPro"/>
</dbReference>
<dbReference type="CDD" id="cd03257">
    <property type="entry name" value="ABC_NikE_OppD_transporters"/>
    <property type="match status" value="1"/>
</dbReference>
<evidence type="ECO:0000256" key="4">
    <source>
        <dbReference type="ARBA" id="ARBA00022840"/>
    </source>
</evidence>
<accession>A0A448N217</accession>
<dbReference type="GO" id="GO:0005524">
    <property type="term" value="F:ATP binding"/>
    <property type="evidence" value="ECO:0007669"/>
    <property type="project" value="UniProtKB-KW"/>
</dbReference>
<name>A0A448N217_9ACTN</name>
<dbReference type="PANTHER" id="PTHR43776:SF7">
    <property type="entry name" value="D,D-DIPEPTIDE TRANSPORT ATP-BINDING PROTEIN DDPF-RELATED"/>
    <property type="match status" value="1"/>
</dbReference>
<keyword evidence="4 7" id="KW-0067">ATP-binding</keyword>
<dbReference type="InterPro" id="IPR027417">
    <property type="entry name" value="P-loop_NTPase"/>
</dbReference>
<dbReference type="InterPro" id="IPR017871">
    <property type="entry name" value="ABC_transporter-like_CS"/>
</dbReference>
<dbReference type="OMA" id="HYIAEET"/>
<evidence type="ECO:0000256" key="2">
    <source>
        <dbReference type="ARBA" id="ARBA00022448"/>
    </source>
</evidence>
<dbReference type="Proteomes" id="UP000677180">
    <property type="component" value="Chromosome"/>
</dbReference>
<dbReference type="PANTHER" id="PTHR43776">
    <property type="entry name" value="TRANSPORT ATP-BINDING PROTEIN"/>
    <property type="match status" value="1"/>
</dbReference>
<evidence type="ECO:0000313" key="7">
    <source>
        <dbReference type="EMBL" id="VEH71426.1"/>
    </source>
</evidence>
<dbReference type="InterPro" id="IPR003439">
    <property type="entry name" value="ABC_transporter-like_ATP-bd"/>
</dbReference>
<evidence type="ECO:0000256" key="1">
    <source>
        <dbReference type="ARBA" id="ARBA00005417"/>
    </source>
</evidence>
<dbReference type="InterPro" id="IPR050319">
    <property type="entry name" value="ABC_transp_ATP-bind"/>
</dbReference>
<dbReference type="RefSeq" id="WP_014847781.1">
    <property type="nucleotide sequence ID" value="NZ_CAJZDL010000059.1"/>
</dbReference>
<dbReference type="Gene3D" id="3.40.50.300">
    <property type="entry name" value="P-loop containing nucleotide triphosphate hydrolases"/>
    <property type="match status" value="1"/>
</dbReference>
<dbReference type="PROSITE" id="PS00211">
    <property type="entry name" value="ABC_TRANSPORTER_1"/>
    <property type="match status" value="1"/>
</dbReference>
<dbReference type="SMART" id="SM00382">
    <property type="entry name" value="AAA"/>
    <property type="match status" value="1"/>
</dbReference>
<dbReference type="EC" id="3.6.3.-" evidence="7"/>
<proteinExistence type="inferred from homology"/>
<evidence type="ECO:0000256" key="3">
    <source>
        <dbReference type="ARBA" id="ARBA00022741"/>
    </source>
</evidence>
<dbReference type="AlphaFoldDB" id="A0A448N217"/>
<comment type="similarity">
    <text evidence="1">Belongs to the ABC transporter superfamily.</text>
</comment>
<dbReference type="InterPro" id="IPR013563">
    <property type="entry name" value="Oligopep_ABC_C"/>
</dbReference>
<protein>
    <submittedName>
        <fullName evidence="6">ABC transporter ATP-binding protein</fullName>
    </submittedName>
    <submittedName>
        <fullName evidence="7">Glutathione import ATP-binding protein GsiA</fullName>
        <ecNumber evidence="7">3.6.3.-</ecNumber>
    </submittedName>
</protein>
<organism evidence="7 8">
    <name type="scientific">Arachnia propionica</name>
    <dbReference type="NCBI Taxonomy" id="1750"/>
    <lineage>
        <taxon>Bacteria</taxon>
        <taxon>Bacillati</taxon>
        <taxon>Actinomycetota</taxon>
        <taxon>Actinomycetes</taxon>
        <taxon>Propionibacteriales</taxon>
        <taxon>Propionibacteriaceae</taxon>
        <taxon>Arachnia</taxon>
    </lineage>
</organism>
<dbReference type="PROSITE" id="PS50893">
    <property type="entry name" value="ABC_TRANSPORTER_2"/>
    <property type="match status" value="1"/>
</dbReference>
<keyword evidence="3" id="KW-0547">Nucleotide-binding</keyword>
<keyword evidence="8" id="KW-1185">Reference proteome</keyword>
<dbReference type="EMBL" id="CP072385">
    <property type="protein sequence ID" value="QUC11445.1"/>
    <property type="molecule type" value="Genomic_DNA"/>
</dbReference>
<sequence>MTEKLMEIRDVTQRFRSAEREVVAVSRVSVQVDAGSVTCLVGESGSGKTTLARIAAGLDKPTAGSIHYQGQDISQLRGPGFMRFRREVQYVHQDPYASLNPTRTVLSTLLSALGARRNRTRRRATELLERVELTPADLFLERYPHQLSGGQRQRVALARALATEPALIIADETTSMLDASIRGSMINLLSELRDDLGVGFLFITHDFTLARHFAWRGRTAVLYLGELVEYGPTPEVMDAPKHAYTKALIDALPMIRFDDADVPDGAP</sequence>
<dbReference type="Proteomes" id="UP000273044">
    <property type="component" value="Chromosome"/>
</dbReference>
<dbReference type="Pfam" id="PF00005">
    <property type="entry name" value="ABC_tran"/>
    <property type="match status" value="1"/>
</dbReference>
<feature type="domain" description="ABC transporter" evidence="5">
    <location>
        <begin position="6"/>
        <end position="249"/>
    </location>
</feature>
<dbReference type="Pfam" id="PF08352">
    <property type="entry name" value="oligo_HPY"/>
    <property type="match status" value="1"/>
</dbReference>
<evidence type="ECO:0000313" key="6">
    <source>
        <dbReference type="EMBL" id="QUC11445.1"/>
    </source>
</evidence>
<dbReference type="SUPFAM" id="SSF52540">
    <property type="entry name" value="P-loop containing nucleoside triphosphate hydrolases"/>
    <property type="match status" value="1"/>
</dbReference>